<comment type="caution">
    <text evidence="3">The sequence shown here is derived from an EMBL/GenBank/DDBJ whole genome shotgun (WGS) entry which is preliminary data.</text>
</comment>
<dbReference type="InterPro" id="IPR000391">
    <property type="entry name" value="Rng_hydr_dOase-bsu"/>
</dbReference>
<dbReference type="SUPFAM" id="SSF54427">
    <property type="entry name" value="NTF2-like"/>
    <property type="match status" value="1"/>
</dbReference>
<dbReference type="RefSeq" id="WP_179643780.1">
    <property type="nucleotide sequence ID" value="NZ_BAAAYY010000003.1"/>
</dbReference>
<dbReference type="PANTHER" id="PTHR41534:SF1">
    <property type="entry name" value="BLR3401 PROTEIN"/>
    <property type="match status" value="1"/>
</dbReference>
<keyword evidence="4" id="KW-1185">Reference proteome</keyword>
<dbReference type="Proteomes" id="UP000589036">
    <property type="component" value="Unassembled WGS sequence"/>
</dbReference>
<dbReference type="Pfam" id="PF00866">
    <property type="entry name" value="Ring_hydroxyl_B"/>
    <property type="match status" value="1"/>
</dbReference>
<name>A0A852TYN2_9ACTN</name>
<evidence type="ECO:0000256" key="2">
    <source>
        <dbReference type="ARBA" id="ARBA00023002"/>
    </source>
</evidence>
<keyword evidence="3" id="KW-0223">Dioxygenase</keyword>
<dbReference type="InterPro" id="IPR017641">
    <property type="entry name" value="Benzo_1-2-diOase_ssu"/>
</dbReference>
<reference evidence="3 4" key="1">
    <citation type="submission" date="2020-07" db="EMBL/GenBank/DDBJ databases">
        <title>Sequencing the genomes of 1000 actinobacteria strains.</title>
        <authorList>
            <person name="Klenk H.-P."/>
        </authorList>
    </citation>
    <scope>NUCLEOTIDE SEQUENCE [LARGE SCALE GENOMIC DNA]</scope>
    <source>
        <strain evidence="3 4">CXB654</strain>
    </source>
</reference>
<proteinExistence type="inferred from homology"/>
<dbReference type="PANTHER" id="PTHR41534">
    <property type="entry name" value="BLR3401 PROTEIN"/>
    <property type="match status" value="1"/>
</dbReference>
<accession>A0A852TYN2</accession>
<evidence type="ECO:0000313" key="3">
    <source>
        <dbReference type="EMBL" id="NYE47903.1"/>
    </source>
</evidence>
<dbReference type="GO" id="GO:0019380">
    <property type="term" value="P:3-phenylpropionate catabolic process"/>
    <property type="evidence" value="ECO:0007669"/>
    <property type="project" value="TreeGrafter"/>
</dbReference>
<protein>
    <submittedName>
        <fullName evidence="3">Benzoate/toluate 1,2-dioxygenase beta subunit</fullName>
        <ecNumber evidence="3">1.14.12.-</ecNumber>
        <ecNumber evidence="3">1.14.12.10</ecNumber>
    </submittedName>
</protein>
<comment type="similarity">
    <text evidence="1">Belongs to the bacterial ring-hydroxylating dioxygenase beta subunit family.</text>
</comment>
<evidence type="ECO:0000313" key="4">
    <source>
        <dbReference type="Proteomes" id="UP000589036"/>
    </source>
</evidence>
<keyword evidence="2 3" id="KW-0560">Oxidoreductase</keyword>
<organism evidence="3 4">
    <name type="scientific">Spinactinospora alkalitolerans</name>
    <dbReference type="NCBI Taxonomy" id="687207"/>
    <lineage>
        <taxon>Bacteria</taxon>
        <taxon>Bacillati</taxon>
        <taxon>Actinomycetota</taxon>
        <taxon>Actinomycetes</taxon>
        <taxon>Streptosporangiales</taxon>
        <taxon>Nocardiopsidaceae</taxon>
        <taxon>Spinactinospora</taxon>
    </lineage>
</organism>
<dbReference type="EC" id="1.14.12.10" evidence="3"/>
<dbReference type="CDD" id="cd00667">
    <property type="entry name" value="ring_hydroxylating_dioxygenases_beta"/>
    <property type="match status" value="1"/>
</dbReference>
<dbReference type="Gene3D" id="3.10.450.50">
    <property type="match status" value="1"/>
</dbReference>
<gene>
    <name evidence="3" type="ORF">HDA32_003023</name>
</gene>
<evidence type="ECO:0000256" key="1">
    <source>
        <dbReference type="ARBA" id="ARBA00009570"/>
    </source>
</evidence>
<dbReference type="GO" id="GO:0018623">
    <property type="term" value="F:benzoate 1,2-dioxygenase activity"/>
    <property type="evidence" value="ECO:0007669"/>
    <property type="project" value="UniProtKB-EC"/>
</dbReference>
<dbReference type="EMBL" id="JACCCC010000001">
    <property type="protein sequence ID" value="NYE47903.1"/>
    <property type="molecule type" value="Genomic_DNA"/>
</dbReference>
<dbReference type="AlphaFoldDB" id="A0A852TYN2"/>
<sequence>MTAATATAITRNEVEQFLYREARLLDDRRFEDWLECYHPDSEYWMPAWDDNDELTEDPQREISLIYYPNRGGIEDRVFRIRTDRSSATSLPEPRTGHNITNVEVLERREGEVDVRYNWLSLYYRYQTTDTYFGTAFVTLDVTGDRPLIRKKKIVLKNDCVHHVVDIYLL</sequence>
<dbReference type="InterPro" id="IPR032710">
    <property type="entry name" value="NTF2-like_dom_sf"/>
</dbReference>
<dbReference type="NCBIfam" id="TIGR03232">
    <property type="entry name" value="benzo_1_2_benB"/>
    <property type="match status" value="1"/>
</dbReference>
<dbReference type="EC" id="1.14.12.-" evidence="3"/>